<protein>
    <submittedName>
        <fullName evidence="2">Unnamed protein product</fullName>
    </submittedName>
</protein>
<dbReference type="Gene3D" id="3.90.190.10">
    <property type="entry name" value="Protein tyrosine phosphatase superfamily"/>
    <property type="match status" value="1"/>
</dbReference>
<dbReference type="AlphaFoldDB" id="A0A9W7D649"/>
<feature type="domain" description="Tyrosine specific protein phosphatases" evidence="1">
    <location>
        <begin position="196"/>
        <end position="275"/>
    </location>
</feature>
<accession>A0A9W7D649</accession>
<organism evidence="2 3">
    <name type="scientific">Phytophthora fragariaefolia</name>
    <dbReference type="NCBI Taxonomy" id="1490495"/>
    <lineage>
        <taxon>Eukaryota</taxon>
        <taxon>Sar</taxon>
        <taxon>Stramenopiles</taxon>
        <taxon>Oomycota</taxon>
        <taxon>Peronosporomycetes</taxon>
        <taxon>Peronosporales</taxon>
        <taxon>Peronosporaceae</taxon>
        <taxon>Phytophthora</taxon>
    </lineage>
</organism>
<dbReference type="EMBL" id="BSXT01005483">
    <property type="protein sequence ID" value="GMF60573.1"/>
    <property type="molecule type" value="Genomic_DNA"/>
</dbReference>
<reference evidence="2" key="1">
    <citation type="submission" date="2023-04" db="EMBL/GenBank/DDBJ databases">
        <title>Phytophthora fragariaefolia NBRC 109709.</title>
        <authorList>
            <person name="Ichikawa N."/>
            <person name="Sato H."/>
            <person name="Tonouchi N."/>
        </authorList>
    </citation>
    <scope>NUCLEOTIDE SEQUENCE</scope>
    <source>
        <strain evidence="2">NBRC 109709</strain>
    </source>
</reference>
<dbReference type="Proteomes" id="UP001165121">
    <property type="component" value="Unassembled WGS sequence"/>
</dbReference>
<name>A0A9W7D649_9STRA</name>
<dbReference type="PROSITE" id="PS50056">
    <property type="entry name" value="TYR_PHOSPHATASE_2"/>
    <property type="match status" value="1"/>
</dbReference>
<evidence type="ECO:0000259" key="1">
    <source>
        <dbReference type="PROSITE" id="PS50056"/>
    </source>
</evidence>
<gene>
    <name evidence="2" type="ORF">Pfra01_002627000</name>
</gene>
<evidence type="ECO:0000313" key="2">
    <source>
        <dbReference type="EMBL" id="GMF60573.1"/>
    </source>
</evidence>
<evidence type="ECO:0000313" key="3">
    <source>
        <dbReference type="Proteomes" id="UP001165121"/>
    </source>
</evidence>
<dbReference type="InterPro" id="IPR029021">
    <property type="entry name" value="Prot-tyrosine_phosphatase-like"/>
</dbReference>
<keyword evidence="3" id="KW-1185">Reference proteome</keyword>
<proteinExistence type="predicted"/>
<comment type="caution">
    <text evidence="2">The sequence shown here is derived from an EMBL/GenBank/DDBJ whole genome shotgun (WGS) entry which is preliminary data.</text>
</comment>
<sequence>MNLEDDAVESRMFNLCFYILYWELGKLLPAVDGDDDASWKRRLFREELANFHELVINNVTHNDFMVHVRDSLRLAWQDCIDGQEDVSDENWTQFSREDVKVGVLNDLQRVAPGIWIGSSETLEFTDLLDERDIQHLVYCTTTPQESKLIHKNNDTSPPWSNYVAELFELPRQRFEDIMICSDGLEQLNALSFPSCNTFANIASELGQIIGTNSQANGPRKPGNGGMLLYCDSGISTSIAMCALLLMTRYELSLEHVMPLIRAARRDISISKHLQFQLEHGHSTQRSSASMS</sequence>
<dbReference type="OrthoDB" id="9979246at2759"/>
<dbReference type="SUPFAM" id="SSF52799">
    <property type="entry name" value="(Phosphotyrosine protein) phosphatases II"/>
    <property type="match status" value="1"/>
</dbReference>
<dbReference type="InterPro" id="IPR000387">
    <property type="entry name" value="Tyr_Pase_dom"/>
</dbReference>